<organism evidence="2 3">
    <name type="scientific">Centaurea solstitialis</name>
    <name type="common">yellow star-thistle</name>
    <dbReference type="NCBI Taxonomy" id="347529"/>
    <lineage>
        <taxon>Eukaryota</taxon>
        <taxon>Viridiplantae</taxon>
        <taxon>Streptophyta</taxon>
        <taxon>Embryophyta</taxon>
        <taxon>Tracheophyta</taxon>
        <taxon>Spermatophyta</taxon>
        <taxon>Magnoliopsida</taxon>
        <taxon>eudicotyledons</taxon>
        <taxon>Gunneridae</taxon>
        <taxon>Pentapetalae</taxon>
        <taxon>asterids</taxon>
        <taxon>campanulids</taxon>
        <taxon>Asterales</taxon>
        <taxon>Asteraceae</taxon>
        <taxon>Carduoideae</taxon>
        <taxon>Cardueae</taxon>
        <taxon>Centaureinae</taxon>
        <taxon>Centaurea</taxon>
    </lineage>
</organism>
<keyword evidence="3" id="KW-1185">Reference proteome</keyword>
<dbReference type="InterPro" id="IPR013103">
    <property type="entry name" value="RVT_2"/>
</dbReference>
<feature type="domain" description="Reverse transcriptase Ty1/copia-type" evidence="1">
    <location>
        <begin position="36"/>
        <end position="154"/>
    </location>
</feature>
<evidence type="ECO:0000313" key="3">
    <source>
        <dbReference type="Proteomes" id="UP001172457"/>
    </source>
</evidence>
<dbReference type="Pfam" id="PF07727">
    <property type="entry name" value="RVT_2"/>
    <property type="match status" value="1"/>
</dbReference>
<protein>
    <recommendedName>
        <fullName evidence="1">Reverse transcriptase Ty1/copia-type domain-containing protein</fullName>
    </recommendedName>
</protein>
<dbReference type="AlphaFoldDB" id="A0AA38TA94"/>
<dbReference type="PANTHER" id="PTHR11439:SF495">
    <property type="entry name" value="REVERSE TRANSCRIPTASE, RNA-DEPENDENT DNA POLYMERASE-RELATED"/>
    <property type="match status" value="1"/>
</dbReference>
<dbReference type="EMBL" id="JARYMX010000005">
    <property type="protein sequence ID" value="KAJ9547103.1"/>
    <property type="molecule type" value="Genomic_DNA"/>
</dbReference>
<gene>
    <name evidence="2" type="ORF">OSB04_019646</name>
</gene>
<evidence type="ECO:0000259" key="1">
    <source>
        <dbReference type="Pfam" id="PF07727"/>
    </source>
</evidence>
<dbReference type="InterPro" id="IPR043502">
    <property type="entry name" value="DNA/RNA_pol_sf"/>
</dbReference>
<accession>A0AA38TA94</accession>
<dbReference type="PANTHER" id="PTHR11439">
    <property type="entry name" value="GAG-POL-RELATED RETROTRANSPOSON"/>
    <property type="match status" value="1"/>
</dbReference>
<dbReference type="SUPFAM" id="SSF56672">
    <property type="entry name" value="DNA/RNA polymerases"/>
    <property type="match status" value="1"/>
</dbReference>
<reference evidence="2" key="1">
    <citation type="submission" date="2023-03" db="EMBL/GenBank/DDBJ databases">
        <title>Chromosome-scale reference genome and RAD-based genetic map of yellow starthistle (Centaurea solstitialis) reveal putative structural variation and QTLs associated with invader traits.</title>
        <authorList>
            <person name="Reatini B."/>
            <person name="Cang F.A."/>
            <person name="Jiang Q."/>
            <person name="Mckibben M.T.W."/>
            <person name="Barker M.S."/>
            <person name="Rieseberg L.H."/>
            <person name="Dlugosch K.M."/>
        </authorList>
    </citation>
    <scope>NUCLEOTIDE SEQUENCE</scope>
    <source>
        <strain evidence="2">CAN-66</strain>
        <tissue evidence="2">Leaf</tissue>
    </source>
</reference>
<sequence>MKSSNLERKKAVFVAKKSIFSFPSQKRSSSQSPGGAVAVQSGFKVYQMDVKSAFLNGKLKEEVYVKQPPGFESEKYPNHFLDKALHALKQAPRAWYECLSTFLLSHNFHRGTTDITLFYKKLNDDILLVQVYVDDIIFGSTNTFMCKEFESLIELEMSSEENTKIPKKDLHSGTLVSSDDLILWPIHNQIMEDLKLIVRAPLEVSSKKQNCVSTSTAEAEYVVAANCYSQALWMQSQLRDYGYTFNKIPILCDSQSAIAISANPVQHSRTKHIDIRYHFLKHNVEEGNVEMYFVNTENQLADLFTKTLDEKRFNFHLGKLGMSYPK</sequence>
<name>A0AA38TA94_9ASTR</name>
<evidence type="ECO:0000313" key="2">
    <source>
        <dbReference type="EMBL" id="KAJ9547103.1"/>
    </source>
</evidence>
<dbReference type="CDD" id="cd09272">
    <property type="entry name" value="RNase_HI_RT_Ty1"/>
    <property type="match status" value="1"/>
</dbReference>
<comment type="caution">
    <text evidence="2">The sequence shown here is derived from an EMBL/GenBank/DDBJ whole genome shotgun (WGS) entry which is preliminary data.</text>
</comment>
<proteinExistence type="predicted"/>
<dbReference type="Proteomes" id="UP001172457">
    <property type="component" value="Chromosome 5"/>
</dbReference>